<evidence type="ECO:0008006" key="5">
    <source>
        <dbReference type="Google" id="ProtNLM"/>
    </source>
</evidence>
<feature type="compositionally biased region" description="Polar residues" evidence="1">
    <location>
        <begin position="38"/>
        <end position="47"/>
    </location>
</feature>
<organism evidence="3 4">
    <name type="scientific">Mortierella hygrophila</name>
    <dbReference type="NCBI Taxonomy" id="979708"/>
    <lineage>
        <taxon>Eukaryota</taxon>
        <taxon>Fungi</taxon>
        <taxon>Fungi incertae sedis</taxon>
        <taxon>Mucoromycota</taxon>
        <taxon>Mortierellomycotina</taxon>
        <taxon>Mortierellomycetes</taxon>
        <taxon>Mortierellales</taxon>
        <taxon>Mortierellaceae</taxon>
        <taxon>Mortierella</taxon>
    </lineage>
</organism>
<reference evidence="3" key="1">
    <citation type="journal article" date="2020" name="Fungal Divers.">
        <title>Resolving the Mortierellaceae phylogeny through synthesis of multi-gene phylogenetics and phylogenomics.</title>
        <authorList>
            <person name="Vandepol N."/>
            <person name="Liber J."/>
            <person name="Desiro A."/>
            <person name="Na H."/>
            <person name="Kennedy M."/>
            <person name="Barry K."/>
            <person name="Grigoriev I.V."/>
            <person name="Miller A.N."/>
            <person name="O'Donnell K."/>
            <person name="Stajich J.E."/>
            <person name="Bonito G."/>
        </authorList>
    </citation>
    <scope>NUCLEOTIDE SEQUENCE</scope>
    <source>
        <strain evidence="3">NRRL 2591</strain>
    </source>
</reference>
<comment type="caution">
    <text evidence="3">The sequence shown here is derived from an EMBL/GenBank/DDBJ whole genome shotgun (WGS) entry which is preliminary data.</text>
</comment>
<dbReference type="EMBL" id="JAAAXW010000010">
    <property type="protein sequence ID" value="KAF9550537.1"/>
    <property type="molecule type" value="Genomic_DNA"/>
</dbReference>
<dbReference type="AlphaFoldDB" id="A0A9P6FGY6"/>
<feature type="signal peptide" evidence="2">
    <location>
        <begin position="1"/>
        <end position="22"/>
    </location>
</feature>
<proteinExistence type="predicted"/>
<evidence type="ECO:0000256" key="2">
    <source>
        <dbReference type="SAM" id="SignalP"/>
    </source>
</evidence>
<evidence type="ECO:0000256" key="1">
    <source>
        <dbReference type="SAM" id="MobiDB-lite"/>
    </source>
</evidence>
<feature type="compositionally biased region" description="Polar residues" evidence="1">
    <location>
        <begin position="64"/>
        <end position="78"/>
    </location>
</feature>
<protein>
    <recommendedName>
        <fullName evidence="5">Mating factor alpha</fullName>
    </recommendedName>
</protein>
<keyword evidence="4" id="KW-1185">Reference proteome</keyword>
<feature type="chain" id="PRO_5040394149" description="Mating factor alpha" evidence="2">
    <location>
        <begin position="23"/>
        <end position="90"/>
    </location>
</feature>
<dbReference type="Proteomes" id="UP000723463">
    <property type="component" value="Unassembled WGS sequence"/>
</dbReference>
<evidence type="ECO:0000313" key="3">
    <source>
        <dbReference type="EMBL" id="KAF9550537.1"/>
    </source>
</evidence>
<gene>
    <name evidence="3" type="ORF">EC957_000211</name>
</gene>
<feature type="region of interest" description="Disordered" evidence="1">
    <location>
        <begin position="38"/>
        <end position="90"/>
    </location>
</feature>
<evidence type="ECO:0000313" key="4">
    <source>
        <dbReference type="Proteomes" id="UP000723463"/>
    </source>
</evidence>
<accession>A0A9P6FGY6</accession>
<sequence length="90" mass="9886">MQLKTATSIVLMATLMSLQAQAAPVAQQDTNALTIATPPTQSLTAPMSDTKHYKKPQPWDWNEADQNIQDDPNATDYTPENEENAKWGVG</sequence>
<name>A0A9P6FGY6_9FUNG</name>
<keyword evidence="2" id="KW-0732">Signal</keyword>